<keyword evidence="1" id="KW-0812">Transmembrane</keyword>
<accession>A0ABS8ZWM8</accession>
<reference evidence="2 3" key="1">
    <citation type="submission" date="2021-12" db="EMBL/GenBank/DDBJ databases">
        <title>Genome sequence of Kibdelosporangium philippinense ATCC 49844.</title>
        <authorList>
            <person name="Fedorov E.A."/>
            <person name="Omeragic M."/>
            <person name="Shalygina K.F."/>
            <person name="Maclea K.S."/>
        </authorList>
    </citation>
    <scope>NUCLEOTIDE SEQUENCE [LARGE SCALE GENOMIC DNA]</scope>
    <source>
        <strain evidence="2 3">ATCC 49844</strain>
    </source>
</reference>
<organism evidence="2 3">
    <name type="scientific">Kibdelosporangium philippinense</name>
    <dbReference type="NCBI Taxonomy" id="211113"/>
    <lineage>
        <taxon>Bacteria</taxon>
        <taxon>Bacillati</taxon>
        <taxon>Actinomycetota</taxon>
        <taxon>Actinomycetes</taxon>
        <taxon>Pseudonocardiales</taxon>
        <taxon>Pseudonocardiaceae</taxon>
        <taxon>Kibdelosporangium</taxon>
    </lineage>
</organism>
<proteinExistence type="predicted"/>
<evidence type="ECO:0000313" key="2">
    <source>
        <dbReference type="EMBL" id="MCE7010257.1"/>
    </source>
</evidence>
<keyword evidence="1" id="KW-0472">Membrane</keyword>
<evidence type="ECO:0000256" key="1">
    <source>
        <dbReference type="SAM" id="Phobius"/>
    </source>
</evidence>
<protein>
    <recommendedName>
        <fullName evidence="4">Cytochrome C biogenesis protein transmembrane region</fullName>
    </recommendedName>
</protein>
<sequence>MVTLVVAGLLAGIVTSISPCVLPVLPVVLTSAGTRKPYRIVAGLVLSFGLTTLFGAILLNSLNLPNALLRTAGIVVLVLLSLVRQQPFGL</sequence>
<evidence type="ECO:0000313" key="3">
    <source>
        <dbReference type="Proteomes" id="UP001521150"/>
    </source>
</evidence>
<dbReference type="EMBL" id="JAJVCN010000004">
    <property type="protein sequence ID" value="MCE7010257.1"/>
    <property type="molecule type" value="Genomic_DNA"/>
</dbReference>
<feature type="transmembrane region" description="Helical" evidence="1">
    <location>
        <begin position="40"/>
        <end position="61"/>
    </location>
</feature>
<feature type="transmembrane region" description="Helical" evidence="1">
    <location>
        <begin position="6"/>
        <end position="28"/>
    </location>
</feature>
<dbReference type="Proteomes" id="UP001521150">
    <property type="component" value="Unassembled WGS sequence"/>
</dbReference>
<name>A0ABS8ZWM8_9PSEU</name>
<dbReference type="RefSeq" id="WP_233731814.1">
    <property type="nucleotide sequence ID" value="NZ_JAJVCN010000004.1"/>
</dbReference>
<gene>
    <name evidence="2" type="ORF">LWC34_46755</name>
</gene>
<comment type="caution">
    <text evidence="2">The sequence shown here is derived from an EMBL/GenBank/DDBJ whole genome shotgun (WGS) entry which is preliminary data.</text>
</comment>
<keyword evidence="3" id="KW-1185">Reference proteome</keyword>
<keyword evidence="1" id="KW-1133">Transmembrane helix</keyword>
<feature type="transmembrane region" description="Helical" evidence="1">
    <location>
        <begin position="67"/>
        <end position="83"/>
    </location>
</feature>
<evidence type="ECO:0008006" key="4">
    <source>
        <dbReference type="Google" id="ProtNLM"/>
    </source>
</evidence>